<dbReference type="Proteomes" id="UP000233782">
    <property type="component" value="Unassembled WGS sequence"/>
</dbReference>
<accession>A0A2N3UBX3</accession>
<dbReference type="OrthoDB" id="982299at2"/>
<comment type="caution">
    <text evidence="1">The sequence shown here is derived from an EMBL/GenBank/DDBJ whole genome shotgun (WGS) entry which is preliminary data.</text>
</comment>
<sequence length="77" mass="8765">MKPLKSYLSRRKFTFLGLGVLSSFTVFRFFAPANDKGNKKMVRMLAQDGTLVEVDASLLTASKRKVSTDEVQHWIKK</sequence>
<dbReference type="EMBL" id="PJMU01000002">
    <property type="protein sequence ID" value="PKV66872.1"/>
    <property type="molecule type" value="Genomic_DNA"/>
</dbReference>
<name>A0A2N3UBX3_9BACT</name>
<keyword evidence="2" id="KW-1185">Reference proteome</keyword>
<reference evidence="1 2" key="1">
    <citation type="submission" date="2017-12" db="EMBL/GenBank/DDBJ databases">
        <title>Genomic Encyclopedia of Type Strains, Phase III (KMG-III): the genomes of soil and plant-associated and newly described type strains.</title>
        <authorList>
            <person name="Whitman W."/>
        </authorList>
    </citation>
    <scope>NUCLEOTIDE SEQUENCE [LARGE SCALE GENOMIC DNA]</scope>
    <source>
        <strain evidence="1 2">LP43</strain>
    </source>
</reference>
<evidence type="ECO:0000313" key="2">
    <source>
        <dbReference type="Proteomes" id="UP000233782"/>
    </source>
</evidence>
<gene>
    <name evidence="1" type="ORF">BD749_2007</name>
</gene>
<dbReference type="AlphaFoldDB" id="A0A2N3UBX3"/>
<dbReference type="RefSeq" id="WP_101444188.1">
    <property type="nucleotide sequence ID" value="NZ_PJMU01000002.1"/>
</dbReference>
<evidence type="ECO:0000313" key="1">
    <source>
        <dbReference type="EMBL" id="PKV66872.1"/>
    </source>
</evidence>
<organism evidence="1 2">
    <name type="scientific">Pontibacter ramchanderi</name>
    <dbReference type="NCBI Taxonomy" id="1179743"/>
    <lineage>
        <taxon>Bacteria</taxon>
        <taxon>Pseudomonadati</taxon>
        <taxon>Bacteroidota</taxon>
        <taxon>Cytophagia</taxon>
        <taxon>Cytophagales</taxon>
        <taxon>Hymenobacteraceae</taxon>
        <taxon>Pontibacter</taxon>
    </lineage>
</organism>
<proteinExistence type="predicted"/>
<protein>
    <submittedName>
        <fullName evidence="1">Uncharacterized protein</fullName>
    </submittedName>
</protein>